<organism evidence="1 2">
    <name type="scientific">Meridianimarinicoccus marinus</name>
    <dbReference type="NCBI Taxonomy" id="3231483"/>
    <lineage>
        <taxon>Bacteria</taxon>
        <taxon>Pseudomonadati</taxon>
        <taxon>Pseudomonadota</taxon>
        <taxon>Alphaproteobacteria</taxon>
        <taxon>Rhodobacterales</taxon>
        <taxon>Paracoccaceae</taxon>
        <taxon>Meridianimarinicoccus</taxon>
    </lineage>
</organism>
<dbReference type="InterPro" id="IPR029044">
    <property type="entry name" value="Nucleotide-diphossugar_trans"/>
</dbReference>
<evidence type="ECO:0000313" key="1">
    <source>
        <dbReference type="EMBL" id="MEV8468061.1"/>
    </source>
</evidence>
<evidence type="ECO:0008006" key="3">
    <source>
        <dbReference type="Google" id="ProtNLM"/>
    </source>
</evidence>
<accession>A0ABV3L8Z5</accession>
<gene>
    <name evidence="1" type="ORF">AB0T83_14890</name>
</gene>
<protein>
    <recommendedName>
        <fullName evidence="3">Glycosyl transferase</fullName>
    </recommendedName>
</protein>
<dbReference type="EMBL" id="JBFBVU010000021">
    <property type="protein sequence ID" value="MEV8468061.1"/>
    <property type="molecule type" value="Genomic_DNA"/>
</dbReference>
<proteinExistence type="predicted"/>
<keyword evidence="2" id="KW-1185">Reference proteome</keyword>
<dbReference type="SUPFAM" id="SSF53448">
    <property type="entry name" value="Nucleotide-diphospho-sugar transferases"/>
    <property type="match status" value="1"/>
</dbReference>
<name>A0ABV3L8Z5_9RHOB</name>
<dbReference type="Proteomes" id="UP001553161">
    <property type="component" value="Unassembled WGS sequence"/>
</dbReference>
<dbReference type="Gene3D" id="3.90.550.10">
    <property type="entry name" value="Spore Coat Polysaccharide Biosynthesis Protein SpsA, Chain A"/>
    <property type="match status" value="1"/>
</dbReference>
<reference evidence="1 2" key="1">
    <citation type="submission" date="2024-07" db="EMBL/GenBank/DDBJ databases">
        <authorList>
            <person name="Kang M."/>
        </authorList>
    </citation>
    <scope>NUCLEOTIDE SEQUENCE [LARGE SCALE GENOMIC DNA]</scope>
    <source>
        <strain evidence="1 2">DFM31</strain>
    </source>
</reference>
<dbReference type="RefSeq" id="WP_366194015.1">
    <property type="nucleotide sequence ID" value="NZ_JBFBVU010000021.1"/>
</dbReference>
<sequence length="346" mass="39743">MTIAAFTSFSLNYFGRAKTWADSVRRVHPDWKLVAVLVDEAPEGFDMAPIAAAFDEVLTPDRFMGEDHRPWLFGHDIVEACTAVKGAALRYLLDDPAHAKVLYFDPDTAVFSPLDPLIDQLDHCNIILTPHQVEPDETPLGISDNEITSLHYGTYNLGFIAVANTEESRRFAAWWEARLHDWCHDRLDVGLFVDQKWCNLVPCFFDGVMTWRDPGYNVASWNISRRDIRFDDAGDLLANDRPLTFFHFTKLGPVGDIMTQRYAGSDSDVYELWAWYKMAVEANEPDGLPEKWWKYDRFSDGEKIPKPARVLYRDRPDLRDTFPDPFDSDGDSYSAWLRQNTDLMNA</sequence>
<evidence type="ECO:0000313" key="2">
    <source>
        <dbReference type="Proteomes" id="UP001553161"/>
    </source>
</evidence>
<comment type="caution">
    <text evidence="1">The sequence shown here is derived from an EMBL/GenBank/DDBJ whole genome shotgun (WGS) entry which is preliminary data.</text>
</comment>